<accession>A0A1Q9E164</accession>
<evidence type="ECO:0000313" key="3">
    <source>
        <dbReference type="EMBL" id="OLQ01147.1"/>
    </source>
</evidence>
<comment type="caution">
    <text evidence="3">The sequence shown here is derived from an EMBL/GenBank/DDBJ whole genome shotgun (WGS) entry which is preliminary data.</text>
</comment>
<evidence type="ECO:0000256" key="1">
    <source>
        <dbReference type="SAM" id="MobiDB-lite"/>
    </source>
</evidence>
<feature type="transmembrane region" description="Helical" evidence="2">
    <location>
        <begin position="161"/>
        <end position="183"/>
    </location>
</feature>
<dbReference type="InterPro" id="IPR039305">
    <property type="entry name" value="PILS2/6"/>
</dbReference>
<dbReference type="AlphaFoldDB" id="A0A1Q9E164"/>
<feature type="transmembrane region" description="Helical" evidence="2">
    <location>
        <begin position="388"/>
        <end position="410"/>
    </location>
</feature>
<protein>
    <submittedName>
        <fullName evidence="3">Uncharacterized protein</fullName>
    </submittedName>
</protein>
<dbReference type="OMA" id="WREKVLN"/>
<dbReference type="PANTHER" id="PTHR31419">
    <property type="entry name" value="PROTEIN PIN-LIKES 2"/>
    <property type="match status" value="1"/>
</dbReference>
<keyword evidence="2" id="KW-0472">Membrane</keyword>
<keyword evidence="4" id="KW-1185">Reference proteome</keyword>
<feature type="transmembrane region" description="Helical" evidence="2">
    <location>
        <begin position="64"/>
        <end position="87"/>
    </location>
</feature>
<feature type="transmembrane region" description="Helical" evidence="2">
    <location>
        <begin position="99"/>
        <end position="123"/>
    </location>
</feature>
<dbReference type="Proteomes" id="UP000186817">
    <property type="component" value="Unassembled WGS sequence"/>
</dbReference>
<feature type="transmembrane region" description="Helical" evidence="2">
    <location>
        <begin position="320"/>
        <end position="342"/>
    </location>
</feature>
<dbReference type="PANTHER" id="PTHR31419:SF1">
    <property type="entry name" value="PROTEIN PIN-LIKES 6"/>
    <property type="match status" value="1"/>
</dbReference>
<keyword evidence="2" id="KW-1133">Transmembrane helix</keyword>
<name>A0A1Q9E164_SYMMI</name>
<keyword evidence="2" id="KW-0812">Transmembrane</keyword>
<dbReference type="OrthoDB" id="191139at2759"/>
<proteinExistence type="predicted"/>
<reference evidence="3 4" key="1">
    <citation type="submission" date="2016-02" db="EMBL/GenBank/DDBJ databases">
        <title>Genome analysis of coral dinoflagellate symbionts highlights evolutionary adaptations to a symbiotic lifestyle.</title>
        <authorList>
            <person name="Aranda M."/>
            <person name="Li Y."/>
            <person name="Liew Y.J."/>
            <person name="Baumgarten S."/>
            <person name="Simakov O."/>
            <person name="Wilson M."/>
            <person name="Piel J."/>
            <person name="Ashoor H."/>
            <person name="Bougouffa S."/>
            <person name="Bajic V.B."/>
            <person name="Ryu T."/>
            <person name="Ravasi T."/>
            <person name="Bayer T."/>
            <person name="Micklem G."/>
            <person name="Kim H."/>
            <person name="Bhak J."/>
            <person name="Lajeunesse T.C."/>
            <person name="Voolstra C.R."/>
        </authorList>
    </citation>
    <scope>NUCLEOTIDE SEQUENCE [LARGE SCALE GENOMIC DNA]</scope>
    <source>
        <strain evidence="3 4">CCMP2467</strain>
    </source>
</reference>
<evidence type="ECO:0000313" key="4">
    <source>
        <dbReference type="Proteomes" id="UP000186817"/>
    </source>
</evidence>
<organism evidence="3 4">
    <name type="scientific">Symbiodinium microadriaticum</name>
    <name type="common">Dinoflagellate</name>
    <name type="synonym">Zooxanthella microadriatica</name>
    <dbReference type="NCBI Taxonomy" id="2951"/>
    <lineage>
        <taxon>Eukaryota</taxon>
        <taxon>Sar</taxon>
        <taxon>Alveolata</taxon>
        <taxon>Dinophyceae</taxon>
        <taxon>Suessiales</taxon>
        <taxon>Symbiodiniaceae</taxon>
        <taxon>Symbiodinium</taxon>
    </lineage>
</organism>
<feature type="region of interest" description="Disordered" evidence="1">
    <location>
        <begin position="262"/>
        <end position="281"/>
    </location>
</feature>
<feature type="compositionally biased region" description="Low complexity" evidence="1">
    <location>
        <begin position="303"/>
        <end position="313"/>
    </location>
</feature>
<evidence type="ECO:0000256" key="2">
    <source>
        <dbReference type="SAM" id="Phobius"/>
    </source>
</evidence>
<feature type="transmembrane region" description="Helical" evidence="2">
    <location>
        <begin position="354"/>
        <end position="376"/>
    </location>
</feature>
<gene>
    <name evidence="3" type="ORF">AK812_SmicGene16124</name>
</gene>
<dbReference type="EMBL" id="LSRX01000303">
    <property type="protein sequence ID" value="OLQ01147.1"/>
    <property type="molecule type" value="Genomic_DNA"/>
</dbReference>
<sequence>METFVPLATCAIQSVATVATCSAVGVHARRQGLLQESNEKFLDKCNPKKELLRSLWAPPLISPAHFWSVWPLLVACICVVLFGLFAGKLAAKAVGAGNYTGLLMTAVAFPNSFSVPMTLLLSIGPHQALLDEAEAERFAESPAEVAQEVHDRVVLLFLSSYPLWVVARWGIGFPILSGALSCAQWREKVLNPPVKASLMALPLGLVYHLQDAGPAWAWEAVAESLKPAVKALDYAGRCTVPLILMGLGAKIDGSFSEVRNAPPSTGYQKLETPTAPPTTIKIGAAQEPSDAEAGDGESGTKNAAPTTSPSSTCPAPLPRAALLVVMMLRQFLGPLLGLGLVYVLKKVFGVADRLVLMTLLLQTCGPPMINLAVMAGVSGNAEKETARLLLVTYSASVLTWVLWTTVFLAVL</sequence>
<feature type="region of interest" description="Disordered" evidence="1">
    <location>
        <begin position="287"/>
        <end position="313"/>
    </location>
</feature>